<dbReference type="Proteomes" id="UP000269945">
    <property type="component" value="Unassembled WGS sequence"/>
</dbReference>
<dbReference type="InterPro" id="IPR026754">
    <property type="entry name" value="PPDPF"/>
</dbReference>
<evidence type="ECO:0000256" key="1">
    <source>
        <dbReference type="ARBA" id="ARBA00006609"/>
    </source>
</evidence>
<evidence type="ECO:0000313" key="3">
    <source>
        <dbReference type="EMBL" id="VCW48620.1"/>
    </source>
</evidence>
<reference evidence="3 4" key="1">
    <citation type="submission" date="2018-10" db="EMBL/GenBank/DDBJ databases">
        <authorList>
            <person name="Ekblom R."/>
            <person name="Jareborg N."/>
        </authorList>
    </citation>
    <scope>NUCLEOTIDE SEQUENCE [LARGE SCALE GENOMIC DNA]</scope>
    <source>
        <tissue evidence="3">Muscle</tissue>
    </source>
</reference>
<sequence length="104" mass="11040">MAAIPSSSWLVATPQYDQCCLGSTSSNRKCRVSRGSCPSPPRLPMAHLGCWWASCFFQKSTLPLMAAVLESPEHSESPPASSSTITMSKPSGGQPGKAKTRPQS</sequence>
<keyword evidence="4" id="KW-1185">Reference proteome</keyword>
<dbReference type="Pfam" id="PF15060">
    <property type="entry name" value="PPDFL"/>
    <property type="match status" value="1"/>
</dbReference>
<evidence type="ECO:0000256" key="2">
    <source>
        <dbReference type="SAM" id="MobiDB-lite"/>
    </source>
</evidence>
<dbReference type="GO" id="GO:0030154">
    <property type="term" value="P:cell differentiation"/>
    <property type="evidence" value="ECO:0007669"/>
    <property type="project" value="InterPro"/>
</dbReference>
<accession>A0A9X9PSY3</accession>
<organism evidence="3 4">
    <name type="scientific">Gulo gulo</name>
    <name type="common">Wolverine</name>
    <name type="synonym">Gluton</name>
    <dbReference type="NCBI Taxonomy" id="48420"/>
    <lineage>
        <taxon>Eukaryota</taxon>
        <taxon>Metazoa</taxon>
        <taxon>Chordata</taxon>
        <taxon>Craniata</taxon>
        <taxon>Vertebrata</taxon>
        <taxon>Euteleostomi</taxon>
        <taxon>Mammalia</taxon>
        <taxon>Eutheria</taxon>
        <taxon>Laurasiatheria</taxon>
        <taxon>Carnivora</taxon>
        <taxon>Caniformia</taxon>
        <taxon>Musteloidea</taxon>
        <taxon>Mustelidae</taxon>
        <taxon>Guloninae</taxon>
        <taxon>Gulo</taxon>
    </lineage>
</organism>
<proteinExistence type="inferred from homology"/>
<dbReference type="AlphaFoldDB" id="A0A9X9PSY3"/>
<dbReference type="PANTHER" id="PTHR14572">
    <property type="entry name" value="PANCREATIC PROGENITOR CELL DIFFERENTIATION AND PROLIFERATION FACTOR"/>
    <property type="match status" value="1"/>
</dbReference>
<feature type="region of interest" description="Disordered" evidence="2">
    <location>
        <begin position="70"/>
        <end position="104"/>
    </location>
</feature>
<name>A0A9X9PSY3_GULGU</name>
<dbReference type="EMBL" id="CYRY02000015">
    <property type="protein sequence ID" value="VCW48620.1"/>
    <property type="molecule type" value="Genomic_DNA"/>
</dbReference>
<comment type="similarity">
    <text evidence="1">Belongs to the PPDPF family.</text>
</comment>
<comment type="caution">
    <text evidence="3">The sequence shown here is derived from an EMBL/GenBank/DDBJ whole genome shotgun (WGS) entry which is preliminary data.</text>
</comment>
<dbReference type="PRINTS" id="PR02071">
    <property type="entry name" value="PPDPFACTOR"/>
</dbReference>
<gene>
    <name evidence="3" type="ORF">BN2614_LOCUS3</name>
</gene>
<protein>
    <submittedName>
        <fullName evidence="3">Uncharacterized protein</fullName>
    </submittedName>
</protein>
<evidence type="ECO:0000313" key="4">
    <source>
        <dbReference type="Proteomes" id="UP000269945"/>
    </source>
</evidence>